<dbReference type="AlphaFoldDB" id="A0ABD3KFV7"/>
<evidence type="ECO:0000313" key="13">
    <source>
        <dbReference type="Proteomes" id="UP001634007"/>
    </source>
</evidence>
<organism evidence="12 13">
    <name type="scientific">Eucalyptus globulus</name>
    <name type="common">Tasmanian blue gum</name>
    <dbReference type="NCBI Taxonomy" id="34317"/>
    <lineage>
        <taxon>Eukaryota</taxon>
        <taxon>Viridiplantae</taxon>
        <taxon>Streptophyta</taxon>
        <taxon>Embryophyta</taxon>
        <taxon>Tracheophyta</taxon>
        <taxon>Spermatophyta</taxon>
        <taxon>Magnoliopsida</taxon>
        <taxon>eudicotyledons</taxon>
        <taxon>Gunneridae</taxon>
        <taxon>Pentapetalae</taxon>
        <taxon>rosids</taxon>
        <taxon>malvids</taxon>
        <taxon>Myrtales</taxon>
        <taxon>Myrtaceae</taxon>
        <taxon>Myrtoideae</taxon>
        <taxon>Eucalypteae</taxon>
        <taxon>Eucalyptus</taxon>
    </lineage>
</organism>
<evidence type="ECO:0000256" key="1">
    <source>
        <dbReference type="ARBA" id="ARBA00004609"/>
    </source>
</evidence>
<dbReference type="SUPFAM" id="SSF49503">
    <property type="entry name" value="Cupredoxins"/>
    <property type="match status" value="1"/>
</dbReference>
<keyword evidence="4" id="KW-0732">Signal</keyword>
<dbReference type="CDD" id="cd11019">
    <property type="entry name" value="OsENODL1_like"/>
    <property type="match status" value="1"/>
</dbReference>
<feature type="domain" description="Phytocyanin" evidence="11">
    <location>
        <begin position="55"/>
        <end position="157"/>
    </location>
</feature>
<name>A0ABD3KFV7_EUCGL</name>
<keyword evidence="5 10" id="KW-0472">Membrane</keyword>
<keyword evidence="10" id="KW-1133">Transmembrane helix</keyword>
<proteinExistence type="inferred from homology"/>
<keyword evidence="10" id="KW-0812">Transmembrane</keyword>
<evidence type="ECO:0000259" key="11">
    <source>
        <dbReference type="PROSITE" id="PS51485"/>
    </source>
</evidence>
<evidence type="ECO:0000256" key="2">
    <source>
        <dbReference type="ARBA" id="ARBA00022475"/>
    </source>
</evidence>
<reference evidence="12 13" key="1">
    <citation type="submission" date="2024-11" db="EMBL/GenBank/DDBJ databases">
        <title>Chromosome-level genome assembly of Eucalyptus globulus Labill. provides insights into its genome evolution.</title>
        <authorList>
            <person name="Li X."/>
        </authorList>
    </citation>
    <scope>NUCLEOTIDE SEQUENCE [LARGE SCALE GENOMIC DNA]</scope>
    <source>
        <strain evidence="12">CL2024</strain>
        <tissue evidence="12">Fresh tender leaves</tissue>
    </source>
</reference>
<evidence type="ECO:0000256" key="5">
    <source>
        <dbReference type="ARBA" id="ARBA00023136"/>
    </source>
</evidence>
<dbReference type="InterPro" id="IPR039391">
    <property type="entry name" value="Phytocyanin-like"/>
</dbReference>
<keyword evidence="13" id="KW-1185">Reference proteome</keyword>
<dbReference type="FunFam" id="2.60.40.420:FF:000010">
    <property type="entry name" value="Early nodulin-like protein 1"/>
    <property type="match status" value="1"/>
</dbReference>
<dbReference type="InterPro" id="IPR008972">
    <property type="entry name" value="Cupredoxin"/>
</dbReference>
<keyword evidence="8" id="KW-0449">Lipoprotein</keyword>
<dbReference type="Gene3D" id="2.60.40.420">
    <property type="entry name" value="Cupredoxins - blue copper proteins"/>
    <property type="match status" value="1"/>
</dbReference>
<comment type="subcellular location">
    <subcellularLocation>
        <location evidence="1">Cell membrane</location>
        <topology evidence="1">Lipid-anchor</topology>
        <topology evidence="1">GPI-anchor</topology>
    </subcellularLocation>
</comment>
<comment type="caution">
    <text evidence="12">The sequence shown here is derived from an EMBL/GenBank/DDBJ whole genome shotgun (WGS) entry which is preliminary data.</text>
</comment>
<dbReference type="EMBL" id="JBJKBG010000006">
    <property type="protein sequence ID" value="KAL3735896.1"/>
    <property type="molecule type" value="Genomic_DNA"/>
</dbReference>
<dbReference type="Pfam" id="PF02298">
    <property type="entry name" value="Cu_bind_like"/>
    <property type="match status" value="1"/>
</dbReference>
<dbReference type="GO" id="GO:0098552">
    <property type="term" value="C:side of membrane"/>
    <property type="evidence" value="ECO:0007669"/>
    <property type="project" value="UniProtKB-KW"/>
</dbReference>
<evidence type="ECO:0000256" key="8">
    <source>
        <dbReference type="ARBA" id="ARBA00023288"/>
    </source>
</evidence>
<dbReference type="PANTHER" id="PTHR33021:SF234">
    <property type="entry name" value="EARLY NODULIN-LIKE PROTEIN 7"/>
    <property type="match status" value="1"/>
</dbReference>
<accession>A0ABD3KFV7</accession>
<dbReference type="GO" id="GO:0005886">
    <property type="term" value="C:plasma membrane"/>
    <property type="evidence" value="ECO:0007669"/>
    <property type="project" value="UniProtKB-SubCell"/>
</dbReference>
<evidence type="ECO:0000256" key="3">
    <source>
        <dbReference type="ARBA" id="ARBA00022622"/>
    </source>
</evidence>
<gene>
    <name evidence="12" type="ORF">ACJRO7_024940</name>
</gene>
<dbReference type="InterPro" id="IPR041846">
    <property type="entry name" value="ENL_dom"/>
</dbReference>
<evidence type="ECO:0000256" key="7">
    <source>
        <dbReference type="ARBA" id="ARBA00023180"/>
    </source>
</evidence>
<evidence type="ECO:0000256" key="6">
    <source>
        <dbReference type="ARBA" id="ARBA00023157"/>
    </source>
</evidence>
<keyword evidence="2" id="KW-1003">Cell membrane</keyword>
<sequence length="223" mass="23888">MHVTPLVVVILSPASCKSPIKMAPVRGLCNWVVAVFAALVLVGGVSMEAKVEAAREFRVGGAEGWHNPAELNSSLYSDWATRNRFRVGDSLNFEYKNDSVLVVDKWSYYHCNTSNPIAAFNNGNSTFTLDQPGFFYFISGTTNHCKNGQRLIVDVMSPHRIPRSTPPSIANPPQAGVGGLSPYASPLSSASSGAATGTSSVAVAAFMSPLAMASFAAMMHFYY</sequence>
<feature type="transmembrane region" description="Helical" evidence="10">
    <location>
        <begin position="201"/>
        <end position="222"/>
    </location>
</feature>
<dbReference type="Proteomes" id="UP001634007">
    <property type="component" value="Unassembled WGS sequence"/>
</dbReference>
<dbReference type="PROSITE" id="PS51485">
    <property type="entry name" value="PHYTOCYANIN"/>
    <property type="match status" value="1"/>
</dbReference>
<dbReference type="InterPro" id="IPR003245">
    <property type="entry name" value="Phytocyanin_dom"/>
</dbReference>
<dbReference type="PANTHER" id="PTHR33021">
    <property type="entry name" value="BLUE COPPER PROTEIN"/>
    <property type="match status" value="1"/>
</dbReference>
<feature type="transmembrane region" description="Helical" evidence="10">
    <location>
        <begin position="32"/>
        <end position="49"/>
    </location>
</feature>
<protein>
    <recommendedName>
        <fullName evidence="11">Phytocyanin domain-containing protein</fullName>
    </recommendedName>
</protein>
<evidence type="ECO:0000256" key="10">
    <source>
        <dbReference type="SAM" id="Phobius"/>
    </source>
</evidence>
<keyword evidence="3" id="KW-0336">GPI-anchor</keyword>
<comment type="similarity">
    <text evidence="9">Belongs to the early nodulin-like (ENODL) family.</text>
</comment>
<keyword evidence="7" id="KW-0325">Glycoprotein</keyword>
<evidence type="ECO:0000256" key="4">
    <source>
        <dbReference type="ARBA" id="ARBA00022729"/>
    </source>
</evidence>
<evidence type="ECO:0000313" key="12">
    <source>
        <dbReference type="EMBL" id="KAL3735896.1"/>
    </source>
</evidence>
<evidence type="ECO:0000256" key="9">
    <source>
        <dbReference type="ARBA" id="ARBA00035011"/>
    </source>
</evidence>
<keyword evidence="6" id="KW-1015">Disulfide bond</keyword>